<gene>
    <name evidence="6 9" type="primary">argH</name>
    <name evidence="9" type="ORF">L2737_17190</name>
</gene>
<organism evidence="9 10">
    <name type="scientific">Shewanella electrodiphila</name>
    <dbReference type="NCBI Taxonomy" id="934143"/>
    <lineage>
        <taxon>Bacteria</taxon>
        <taxon>Pseudomonadati</taxon>
        <taxon>Pseudomonadota</taxon>
        <taxon>Gammaproteobacteria</taxon>
        <taxon>Alteromonadales</taxon>
        <taxon>Shewanellaceae</taxon>
        <taxon>Shewanella</taxon>
    </lineage>
</organism>
<dbReference type="InterPro" id="IPR020557">
    <property type="entry name" value="Fumarate_lyase_CS"/>
</dbReference>
<dbReference type="Proteomes" id="UP001202134">
    <property type="component" value="Unassembled WGS sequence"/>
</dbReference>
<keyword evidence="10" id="KW-1185">Reference proteome</keyword>
<sequence length="455" mass="49702">MALWGGRFSQESSALFKLFNDSLPVDYRLIEEDIVGSIAWATAITSVGILTQQECEQLHAALNELLAEVADKPEAIIASGAEDIHSFVEQSLIAKVGDLGKKLHTGRSRNDQVATDLKLWCRKEGEQSLALLQKLRGALIDLAAREIDAVMPGYTHLQRAQPVLFGHWCLAYVEMFERDISRLEDALKRADTCPLGSGALAGTAYPMDRHAIAESLGFAAPTLNSLDTVSDRDHVIELCSDASISMMHLSRMAEDLIFFNSGEAGFIDLDDEVTSGSSLMPQKKNPDALELIRGKTGRVYGSLMGILTTMKALPLAYNKDMQEDKEGLFDVMDSWSICLEMAALVLSGLQVNRERTLAAAQQGYANSTELADYLVAKGMPFREAHHVVGEVVVVAIGKQTPLEELPLAELKQFSDVIEDDVYACLTIESCLEKREALGGTSILQVKQALAVKQGQ</sequence>
<dbReference type="InterPro" id="IPR022761">
    <property type="entry name" value="Fumarate_lyase_N"/>
</dbReference>
<dbReference type="EMBL" id="JAKIKU010000010">
    <property type="protein sequence ID" value="MCL1047036.1"/>
    <property type="molecule type" value="Genomic_DNA"/>
</dbReference>
<dbReference type="PRINTS" id="PR00149">
    <property type="entry name" value="FUMRATELYASE"/>
</dbReference>
<keyword evidence="6" id="KW-0028">Amino-acid biosynthesis</keyword>
<keyword evidence="5 6" id="KW-0055">Arginine biosynthesis</keyword>
<feature type="domain" description="Fumarate lyase N-terminal" evidence="7">
    <location>
        <begin position="6"/>
        <end position="301"/>
    </location>
</feature>
<dbReference type="InterPro" id="IPR008948">
    <property type="entry name" value="L-Aspartase-like"/>
</dbReference>
<evidence type="ECO:0000259" key="7">
    <source>
        <dbReference type="Pfam" id="PF00206"/>
    </source>
</evidence>
<dbReference type="InterPro" id="IPR029419">
    <property type="entry name" value="Arg_succ_lyase_C"/>
</dbReference>
<dbReference type="InterPro" id="IPR024083">
    <property type="entry name" value="Fumarase/histidase_N"/>
</dbReference>
<name>A0ABT0KTZ2_9GAMM</name>
<dbReference type="RefSeq" id="WP_102527705.1">
    <property type="nucleotide sequence ID" value="NZ_JAKIKU010000010.1"/>
</dbReference>
<evidence type="ECO:0000256" key="2">
    <source>
        <dbReference type="ARBA" id="ARBA00004941"/>
    </source>
</evidence>
<reference evidence="9 10" key="1">
    <citation type="submission" date="2022-01" db="EMBL/GenBank/DDBJ databases">
        <title>Whole genome-based taxonomy of the Shewanellaceae.</title>
        <authorList>
            <person name="Martin-Rodriguez A.J."/>
        </authorList>
    </citation>
    <scope>NUCLEOTIDE SEQUENCE [LARGE SCALE GENOMIC DNA]</scope>
    <source>
        <strain evidence="9 10">DSM 24955</strain>
    </source>
</reference>
<dbReference type="PRINTS" id="PR00145">
    <property type="entry name" value="ARGSUCLYASE"/>
</dbReference>
<evidence type="ECO:0000256" key="4">
    <source>
        <dbReference type="ARBA" id="ARBA00012338"/>
    </source>
</evidence>
<dbReference type="Pfam" id="PF00206">
    <property type="entry name" value="Lyase_1"/>
    <property type="match status" value="1"/>
</dbReference>
<accession>A0ABT0KTZ2</accession>
<dbReference type="HAMAP" id="MF_00006">
    <property type="entry name" value="Arg_succ_lyase"/>
    <property type="match status" value="1"/>
</dbReference>
<dbReference type="Gene3D" id="1.10.40.30">
    <property type="entry name" value="Fumarase/aspartase (C-terminal domain)"/>
    <property type="match status" value="1"/>
</dbReference>
<dbReference type="PANTHER" id="PTHR43814:SF1">
    <property type="entry name" value="ARGININOSUCCINATE LYASE"/>
    <property type="match status" value="1"/>
</dbReference>
<evidence type="ECO:0000313" key="9">
    <source>
        <dbReference type="EMBL" id="MCL1047036.1"/>
    </source>
</evidence>
<dbReference type="EC" id="4.3.2.1" evidence="4 6"/>
<protein>
    <recommendedName>
        <fullName evidence="4 6">Argininosuccinate lyase</fullName>
        <shortName evidence="6">ASAL</shortName>
        <ecNumber evidence="4 6">4.3.2.1</ecNumber>
    </recommendedName>
    <alternativeName>
        <fullName evidence="6">Arginosuccinase</fullName>
    </alternativeName>
</protein>
<dbReference type="GO" id="GO:0004056">
    <property type="term" value="F:argininosuccinate lyase activity"/>
    <property type="evidence" value="ECO:0007669"/>
    <property type="project" value="UniProtKB-EC"/>
</dbReference>
<dbReference type="CDD" id="cd01359">
    <property type="entry name" value="Argininosuccinate_lyase"/>
    <property type="match status" value="1"/>
</dbReference>
<dbReference type="Pfam" id="PF14698">
    <property type="entry name" value="ASL_C2"/>
    <property type="match status" value="1"/>
</dbReference>
<dbReference type="InterPro" id="IPR000362">
    <property type="entry name" value="Fumarate_lyase_fam"/>
</dbReference>
<comment type="similarity">
    <text evidence="3">In the N-terminal section; belongs to the lyase 1 family. Argininosuccinate lyase subfamily.</text>
</comment>
<dbReference type="Gene3D" id="1.20.200.10">
    <property type="entry name" value="Fumarase/aspartase (Central domain)"/>
    <property type="match status" value="1"/>
</dbReference>
<comment type="pathway">
    <text evidence="2 6">Amino-acid biosynthesis; L-arginine biosynthesis; L-arginine from L-ornithine and carbamoyl phosphate: step 3/3.</text>
</comment>
<feature type="domain" description="Argininosuccinate lyase C-terminal" evidence="8">
    <location>
        <begin position="364"/>
        <end position="432"/>
    </location>
</feature>
<evidence type="ECO:0000256" key="1">
    <source>
        <dbReference type="ARBA" id="ARBA00000985"/>
    </source>
</evidence>
<proteinExistence type="inferred from homology"/>
<dbReference type="PROSITE" id="PS00163">
    <property type="entry name" value="FUMARATE_LYASES"/>
    <property type="match status" value="1"/>
</dbReference>
<evidence type="ECO:0000259" key="8">
    <source>
        <dbReference type="Pfam" id="PF14698"/>
    </source>
</evidence>
<dbReference type="NCBIfam" id="NF008964">
    <property type="entry name" value="PRK12308.1"/>
    <property type="match status" value="1"/>
</dbReference>
<keyword evidence="6" id="KW-0963">Cytoplasm</keyword>
<evidence type="ECO:0000256" key="6">
    <source>
        <dbReference type="HAMAP-Rule" id="MF_00006"/>
    </source>
</evidence>
<evidence type="ECO:0000313" key="10">
    <source>
        <dbReference type="Proteomes" id="UP001202134"/>
    </source>
</evidence>
<keyword evidence="6 9" id="KW-0456">Lyase</keyword>
<evidence type="ECO:0000256" key="3">
    <source>
        <dbReference type="ARBA" id="ARBA00005552"/>
    </source>
</evidence>
<dbReference type="Gene3D" id="1.10.275.10">
    <property type="entry name" value="Fumarase/aspartase (N-terminal domain)"/>
    <property type="match status" value="1"/>
</dbReference>
<comment type="caution">
    <text evidence="9">The sequence shown here is derived from an EMBL/GenBank/DDBJ whole genome shotgun (WGS) entry which is preliminary data.</text>
</comment>
<comment type="subcellular location">
    <subcellularLocation>
        <location evidence="6">Cytoplasm</location>
    </subcellularLocation>
</comment>
<dbReference type="NCBIfam" id="TIGR00838">
    <property type="entry name" value="argH"/>
    <property type="match status" value="1"/>
</dbReference>
<comment type="catalytic activity">
    <reaction evidence="1 6">
        <text>2-(N(omega)-L-arginino)succinate = fumarate + L-arginine</text>
        <dbReference type="Rhea" id="RHEA:24020"/>
        <dbReference type="ChEBI" id="CHEBI:29806"/>
        <dbReference type="ChEBI" id="CHEBI:32682"/>
        <dbReference type="ChEBI" id="CHEBI:57472"/>
        <dbReference type="EC" id="4.3.2.1"/>
    </reaction>
</comment>
<dbReference type="SUPFAM" id="SSF48557">
    <property type="entry name" value="L-aspartase-like"/>
    <property type="match status" value="1"/>
</dbReference>
<comment type="similarity">
    <text evidence="6">Belongs to the lyase 1 family. Argininosuccinate lyase subfamily.</text>
</comment>
<evidence type="ECO:0000256" key="5">
    <source>
        <dbReference type="ARBA" id="ARBA00022571"/>
    </source>
</evidence>
<dbReference type="InterPro" id="IPR009049">
    <property type="entry name" value="Argininosuccinate_lyase"/>
</dbReference>
<dbReference type="PANTHER" id="PTHR43814">
    <property type="entry name" value="ARGININOSUCCINATE LYASE"/>
    <property type="match status" value="1"/>
</dbReference>